<keyword evidence="4" id="KW-1003">Cell membrane</keyword>
<dbReference type="Proteomes" id="UP000323011">
    <property type="component" value="Unassembled WGS sequence"/>
</dbReference>
<gene>
    <name evidence="14" type="ORF">FNF29_06890</name>
</gene>
<evidence type="ECO:0000256" key="11">
    <source>
        <dbReference type="ARBA" id="ARBA00023214"/>
    </source>
</evidence>
<dbReference type="GO" id="GO:0034707">
    <property type="term" value="C:chloride channel complex"/>
    <property type="evidence" value="ECO:0007669"/>
    <property type="project" value="UniProtKB-KW"/>
</dbReference>
<organism evidence="14 15">
    <name type="scientific">Cafeteria roenbergensis</name>
    <name type="common">Marine flagellate</name>
    <dbReference type="NCBI Taxonomy" id="33653"/>
    <lineage>
        <taxon>Eukaryota</taxon>
        <taxon>Sar</taxon>
        <taxon>Stramenopiles</taxon>
        <taxon>Bigyra</taxon>
        <taxon>Opalozoa</taxon>
        <taxon>Bicosoecida</taxon>
        <taxon>Cafeteriaceae</taxon>
        <taxon>Cafeteria</taxon>
    </lineage>
</organism>
<accession>A0A5A8C5J4</accession>
<keyword evidence="11" id="KW-0868">Chloride</keyword>
<comment type="similarity">
    <text evidence="2">Belongs to the tweety family.</text>
</comment>
<evidence type="ECO:0000256" key="8">
    <source>
        <dbReference type="ARBA" id="ARBA00023136"/>
    </source>
</evidence>
<dbReference type="PANTHER" id="PTHR12424">
    <property type="entry name" value="TWEETY-RELATED"/>
    <property type="match status" value="1"/>
</dbReference>
<keyword evidence="10" id="KW-0325">Glycoprotein</keyword>
<comment type="caution">
    <text evidence="14">The sequence shown here is derived from an EMBL/GenBank/DDBJ whole genome shotgun (WGS) entry which is preliminary data.</text>
</comment>
<dbReference type="Pfam" id="PF04906">
    <property type="entry name" value="Tweety"/>
    <property type="match status" value="1"/>
</dbReference>
<evidence type="ECO:0000256" key="6">
    <source>
        <dbReference type="ARBA" id="ARBA00022989"/>
    </source>
</evidence>
<keyword evidence="12" id="KW-0407">Ion channel</keyword>
<dbReference type="EMBL" id="VLTN01000057">
    <property type="protein sequence ID" value="KAA0148095.1"/>
    <property type="molecule type" value="Genomic_DNA"/>
</dbReference>
<dbReference type="GO" id="GO:0072320">
    <property type="term" value="F:volume-sensitive chloride channel activity"/>
    <property type="evidence" value="ECO:0007669"/>
    <property type="project" value="TreeGrafter"/>
</dbReference>
<evidence type="ECO:0000256" key="13">
    <source>
        <dbReference type="SAM" id="Phobius"/>
    </source>
</evidence>
<evidence type="ECO:0000256" key="2">
    <source>
        <dbReference type="ARBA" id="ARBA00009849"/>
    </source>
</evidence>
<feature type="transmembrane region" description="Helical" evidence="13">
    <location>
        <begin position="277"/>
        <end position="300"/>
    </location>
</feature>
<dbReference type="GO" id="GO:0005886">
    <property type="term" value="C:plasma membrane"/>
    <property type="evidence" value="ECO:0007669"/>
    <property type="project" value="UniProtKB-SubCell"/>
</dbReference>
<evidence type="ECO:0000256" key="9">
    <source>
        <dbReference type="ARBA" id="ARBA00023173"/>
    </source>
</evidence>
<feature type="transmembrane region" description="Helical" evidence="13">
    <location>
        <begin position="58"/>
        <end position="83"/>
    </location>
</feature>
<reference evidence="14 15" key="1">
    <citation type="submission" date="2019-07" db="EMBL/GenBank/DDBJ databases">
        <title>Genomes of Cafeteria roenbergensis.</title>
        <authorList>
            <person name="Fischer M.G."/>
            <person name="Hackl T."/>
            <person name="Roman M."/>
        </authorList>
    </citation>
    <scope>NUCLEOTIDE SEQUENCE [LARGE SCALE GENOMIC DNA]</scope>
    <source>
        <strain evidence="14 15">BVI</strain>
    </source>
</reference>
<evidence type="ECO:0000256" key="1">
    <source>
        <dbReference type="ARBA" id="ARBA00004651"/>
    </source>
</evidence>
<comment type="subcellular location">
    <subcellularLocation>
        <location evidence="1">Cell membrane</location>
        <topology evidence="1">Multi-pass membrane protein</topology>
    </subcellularLocation>
</comment>
<evidence type="ECO:0000313" key="14">
    <source>
        <dbReference type="EMBL" id="KAA0148095.1"/>
    </source>
</evidence>
<evidence type="ECO:0000256" key="4">
    <source>
        <dbReference type="ARBA" id="ARBA00022475"/>
    </source>
</evidence>
<dbReference type="InterPro" id="IPR006990">
    <property type="entry name" value="Tweety"/>
</dbReference>
<evidence type="ECO:0000256" key="12">
    <source>
        <dbReference type="ARBA" id="ARBA00023303"/>
    </source>
</evidence>
<keyword evidence="8 13" id="KW-0472">Membrane</keyword>
<dbReference type="OMA" id="TISEQYT"/>
<keyword evidence="6 13" id="KW-1133">Transmembrane helix</keyword>
<keyword evidence="3" id="KW-0813">Transport</keyword>
<sequence>MFASAMRMLMEALPQYTPDGAITWLHEQPRIVGSNELPVDALFSGFATPAANEYAQGIAAMPLIALVIGLLLLLIIAIASCCACCRCCCCSKCGSYERGFTRTVMLISLLVLTGSLVVLGYVAVAPLTSAKDGFDGAVRGIGGVGDLFANTATRLDAVQASFNDLSSSAATLANKVRQSSQGTPASRNAVADQIENDMIPKVDDASTVMDGIGETLNKVARPIREFVGTLNDPTISEQYTSALPIAAAVTFASCSVILLLTLIPLSLCRLFHVPASVLVFVFGTVIWIVIAVVLAAGLVLSDICYDPVQPLTRIAQRASSAPILADSINYMTDCNASSPLPGDLHVITSSDAAVSDINASFAPALQDIRTTFSDDVAVVSAANGVEASLSTSLMAVEDAASSFGCRQARGMWVPIADSFCNKLVAQGLVGYWTIQLAVGIVLVLSLCCNMPVCFRHTAQDFTAPADDAVAGDDVANPLPANVGAGSAGNYSKPLTKAPPA</sequence>
<keyword evidence="15" id="KW-1185">Reference proteome</keyword>
<evidence type="ECO:0000256" key="5">
    <source>
        <dbReference type="ARBA" id="ARBA00022692"/>
    </source>
</evidence>
<evidence type="ECO:0000256" key="10">
    <source>
        <dbReference type="ARBA" id="ARBA00023180"/>
    </source>
</evidence>
<protein>
    <submittedName>
        <fullName evidence="14">Uncharacterized protein</fullName>
    </submittedName>
</protein>
<keyword evidence="7" id="KW-0406">Ion transport</keyword>
<evidence type="ECO:0000313" key="15">
    <source>
        <dbReference type="Proteomes" id="UP000323011"/>
    </source>
</evidence>
<keyword evidence="5 13" id="KW-0812">Transmembrane</keyword>
<name>A0A5A8C5J4_CAFRO</name>
<dbReference type="GO" id="GO:0005229">
    <property type="term" value="F:intracellularly calcium-gated chloride channel activity"/>
    <property type="evidence" value="ECO:0007669"/>
    <property type="project" value="TreeGrafter"/>
</dbReference>
<evidence type="ECO:0000256" key="7">
    <source>
        <dbReference type="ARBA" id="ARBA00023065"/>
    </source>
</evidence>
<evidence type="ECO:0000256" key="3">
    <source>
        <dbReference type="ARBA" id="ARBA00022448"/>
    </source>
</evidence>
<dbReference type="AlphaFoldDB" id="A0A5A8C5J4"/>
<keyword evidence="9" id="KW-0869">Chloride channel</keyword>
<feature type="transmembrane region" description="Helical" evidence="13">
    <location>
        <begin position="104"/>
        <end position="124"/>
    </location>
</feature>
<feature type="transmembrane region" description="Helical" evidence="13">
    <location>
        <begin position="242"/>
        <end position="265"/>
    </location>
</feature>
<dbReference type="PANTHER" id="PTHR12424:SF8">
    <property type="entry name" value="PROTEIN TWEETY"/>
    <property type="match status" value="1"/>
</dbReference>
<proteinExistence type="inferred from homology"/>